<dbReference type="AlphaFoldDB" id="A0AAV4ZZ42"/>
<dbReference type="InterPro" id="IPR032675">
    <property type="entry name" value="LRR_dom_sf"/>
</dbReference>
<name>A0AAV4ZZ42_9AGAM</name>
<organism evidence="1 2">
    <name type="scientific">Clathrus columnatus</name>
    <dbReference type="NCBI Taxonomy" id="1419009"/>
    <lineage>
        <taxon>Eukaryota</taxon>
        <taxon>Fungi</taxon>
        <taxon>Dikarya</taxon>
        <taxon>Basidiomycota</taxon>
        <taxon>Agaricomycotina</taxon>
        <taxon>Agaricomycetes</taxon>
        <taxon>Phallomycetidae</taxon>
        <taxon>Phallales</taxon>
        <taxon>Clathraceae</taxon>
        <taxon>Clathrus</taxon>
    </lineage>
</organism>
<evidence type="ECO:0000313" key="1">
    <source>
        <dbReference type="EMBL" id="GJJ06011.1"/>
    </source>
</evidence>
<reference evidence="1" key="1">
    <citation type="submission" date="2021-10" db="EMBL/GenBank/DDBJ databases">
        <title>De novo Genome Assembly of Clathrus columnatus (Basidiomycota, Fungi) Using Illumina and Nanopore Sequence Data.</title>
        <authorList>
            <person name="Ogiso-Tanaka E."/>
            <person name="Itagaki H."/>
            <person name="Hosoya T."/>
            <person name="Hosaka K."/>
        </authorList>
    </citation>
    <scope>NUCLEOTIDE SEQUENCE</scope>
    <source>
        <strain evidence="1">MO-923</strain>
    </source>
</reference>
<dbReference type="EMBL" id="BPWL01000001">
    <property type="protein sequence ID" value="GJJ06011.1"/>
    <property type="molecule type" value="Genomic_DNA"/>
</dbReference>
<keyword evidence="2" id="KW-1185">Reference proteome</keyword>
<comment type="caution">
    <text evidence="1">The sequence shown here is derived from an EMBL/GenBank/DDBJ whole genome shotgun (WGS) entry which is preliminary data.</text>
</comment>
<proteinExistence type="predicted"/>
<protein>
    <submittedName>
        <fullName evidence="1">Uncharacterized protein</fullName>
    </submittedName>
</protein>
<dbReference type="Proteomes" id="UP001050691">
    <property type="component" value="Unassembled WGS sequence"/>
</dbReference>
<dbReference type="SUPFAM" id="SSF52047">
    <property type="entry name" value="RNI-like"/>
    <property type="match status" value="1"/>
</dbReference>
<sequence length="416" mass="47957">MVQYSGLELHPFLELLGEDANHVKTLYVNLKSYGVTYEDIVSFFPSLENVFCHPNCHKESLHFETLHSHAAFLKALQTTIYDTYYHDWASNFHQLRWLDLTYIDQLTPDSVLELMQFLPNLQVLNIGPTPSGDPETEPTDKVITFPELKVLTIRCCPVMHVIHAPKLTYADVLVSDDMYQGGAFTRFSGFDFSRITHICSMIGPEDPYIMGKTELDDIPPFTFNISPTNDEFIFDLIPTSYPNRFYFNYITYDSVNEFDTTRFVACRKQATSLVEIVLNKFLAKLDGDHEDVSPFFEPLIGATTIRHFNVLWGGNFELLCEILSNETICPNLEKLTYSSTGEETQSTSHLLSCLQTLMKERSKTRLKPLEVEIKSFDRIPSGELKQIEKLGTQFVQKEQEKTRICSRKEDYFDKYD</sequence>
<gene>
    <name evidence="1" type="ORF">Clacol_000198</name>
</gene>
<evidence type="ECO:0000313" key="2">
    <source>
        <dbReference type="Proteomes" id="UP001050691"/>
    </source>
</evidence>
<dbReference type="Gene3D" id="3.80.10.10">
    <property type="entry name" value="Ribonuclease Inhibitor"/>
    <property type="match status" value="1"/>
</dbReference>
<accession>A0AAV4ZZ42</accession>